<dbReference type="PATRIC" id="fig|1158610.3.peg.3058"/>
<dbReference type="PANTHER" id="PTHR43744">
    <property type="entry name" value="ABC TRANSPORTER PERMEASE PROTEIN MG189-RELATED-RELATED"/>
    <property type="match status" value="1"/>
</dbReference>
<evidence type="ECO:0000313" key="9">
    <source>
        <dbReference type="EMBL" id="EOL42721.1"/>
    </source>
</evidence>
<comment type="similarity">
    <text evidence="7">Belongs to the binding-protein-dependent transport system permease family.</text>
</comment>
<feature type="transmembrane region" description="Helical" evidence="7">
    <location>
        <begin position="12"/>
        <end position="34"/>
    </location>
</feature>
<keyword evidence="5 7" id="KW-1133">Transmembrane helix</keyword>
<evidence type="ECO:0000256" key="3">
    <source>
        <dbReference type="ARBA" id="ARBA00022475"/>
    </source>
</evidence>
<dbReference type="PANTHER" id="PTHR43744:SF12">
    <property type="entry name" value="ABC TRANSPORTER PERMEASE PROTEIN MG189-RELATED"/>
    <property type="match status" value="1"/>
</dbReference>
<gene>
    <name evidence="9" type="ORF">UC3_03074</name>
</gene>
<dbReference type="InterPro" id="IPR000515">
    <property type="entry name" value="MetI-like"/>
</dbReference>
<sequence>MKGLSKTRIGAYIFLLGMTFVWVVPLLFGIFTSFKSETEIKSVGFQLLPINWTMNHYIKVLENTTNAPMMRWYVNSLLISVIHTVLVLVIVSLAAYGYTRIKFKGRDALFWVLMSASMFPSVVNIIPTYKIVDSFGWVNTIWACIVPGLGGVANIFLVRQFMKGIPLEYDESAKIDGASEFTIYYRVILPLIKPILTVVALFTFTGSWNDFLWPSIVFNDIDKMTVTSGLELLKGIYGDYINVGSLMASAALALIPTFLLFLFAQKYFMESLSLSAGVKG</sequence>
<feature type="transmembrane region" description="Helical" evidence="7">
    <location>
        <begin position="72"/>
        <end position="96"/>
    </location>
</feature>
<feature type="domain" description="ABC transmembrane type-1" evidence="8">
    <location>
        <begin position="73"/>
        <end position="264"/>
    </location>
</feature>
<name>R3W563_9ENTE</name>
<dbReference type="InterPro" id="IPR035906">
    <property type="entry name" value="MetI-like_sf"/>
</dbReference>
<dbReference type="Pfam" id="PF00528">
    <property type="entry name" value="BPD_transp_1"/>
    <property type="match status" value="1"/>
</dbReference>
<protein>
    <recommendedName>
        <fullName evidence="8">ABC transmembrane type-1 domain-containing protein</fullName>
    </recommendedName>
</protein>
<evidence type="ECO:0000256" key="1">
    <source>
        <dbReference type="ARBA" id="ARBA00004651"/>
    </source>
</evidence>
<proteinExistence type="inferred from homology"/>
<evidence type="ECO:0000256" key="6">
    <source>
        <dbReference type="ARBA" id="ARBA00023136"/>
    </source>
</evidence>
<evidence type="ECO:0000256" key="4">
    <source>
        <dbReference type="ARBA" id="ARBA00022692"/>
    </source>
</evidence>
<keyword evidence="10" id="KW-1185">Reference proteome</keyword>
<feature type="transmembrane region" description="Helical" evidence="7">
    <location>
        <begin position="183"/>
        <end position="204"/>
    </location>
</feature>
<keyword evidence="3" id="KW-1003">Cell membrane</keyword>
<dbReference type="STRING" id="154621.RV11_GL003044"/>
<accession>R3W563</accession>
<comment type="caution">
    <text evidence="9">The sequence shown here is derived from an EMBL/GenBank/DDBJ whole genome shotgun (WGS) entry which is preliminary data.</text>
</comment>
<dbReference type="HOGENOM" id="CLU_016047_1_1_9"/>
<dbReference type="Proteomes" id="UP000013785">
    <property type="component" value="Unassembled WGS sequence"/>
</dbReference>
<dbReference type="OrthoDB" id="9771544at2"/>
<evidence type="ECO:0000256" key="2">
    <source>
        <dbReference type="ARBA" id="ARBA00022448"/>
    </source>
</evidence>
<dbReference type="RefSeq" id="WP_010769708.1">
    <property type="nucleotide sequence ID" value="NZ_ASWE01000001.1"/>
</dbReference>
<comment type="subcellular location">
    <subcellularLocation>
        <location evidence="1 7">Cell membrane</location>
        <topology evidence="1 7">Multi-pass membrane protein</topology>
    </subcellularLocation>
</comment>
<keyword evidence="4 7" id="KW-0812">Transmembrane</keyword>
<feature type="transmembrane region" description="Helical" evidence="7">
    <location>
        <begin position="108"/>
        <end position="129"/>
    </location>
</feature>
<dbReference type="GO" id="GO:0055085">
    <property type="term" value="P:transmembrane transport"/>
    <property type="evidence" value="ECO:0007669"/>
    <property type="project" value="InterPro"/>
</dbReference>
<dbReference type="AlphaFoldDB" id="R3W563"/>
<dbReference type="CDD" id="cd06261">
    <property type="entry name" value="TM_PBP2"/>
    <property type="match status" value="1"/>
</dbReference>
<evidence type="ECO:0000259" key="8">
    <source>
        <dbReference type="PROSITE" id="PS50928"/>
    </source>
</evidence>
<evidence type="ECO:0000256" key="5">
    <source>
        <dbReference type="ARBA" id="ARBA00022989"/>
    </source>
</evidence>
<evidence type="ECO:0000256" key="7">
    <source>
        <dbReference type="RuleBase" id="RU363032"/>
    </source>
</evidence>
<evidence type="ECO:0000313" key="10">
    <source>
        <dbReference type="Proteomes" id="UP000013785"/>
    </source>
</evidence>
<dbReference type="Gene3D" id="1.10.3720.10">
    <property type="entry name" value="MetI-like"/>
    <property type="match status" value="1"/>
</dbReference>
<feature type="transmembrane region" description="Helical" evidence="7">
    <location>
        <begin position="135"/>
        <end position="157"/>
    </location>
</feature>
<dbReference type="PROSITE" id="PS50928">
    <property type="entry name" value="ABC_TM1"/>
    <property type="match status" value="1"/>
</dbReference>
<feature type="transmembrane region" description="Helical" evidence="7">
    <location>
        <begin position="240"/>
        <end position="264"/>
    </location>
</feature>
<keyword evidence="6 7" id="KW-0472">Membrane</keyword>
<organism evidence="9 10">
    <name type="scientific">Enterococcus phoeniculicola ATCC BAA-412</name>
    <dbReference type="NCBI Taxonomy" id="1158610"/>
    <lineage>
        <taxon>Bacteria</taxon>
        <taxon>Bacillati</taxon>
        <taxon>Bacillota</taxon>
        <taxon>Bacilli</taxon>
        <taxon>Lactobacillales</taxon>
        <taxon>Enterococcaceae</taxon>
        <taxon>Enterococcus</taxon>
    </lineage>
</organism>
<dbReference type="SUPFAM" id="SSF161098">
    <property type="entry name" value="MetI-like"/>
    <property type="match status" value="1"/>
</dbReference>
<dbReference type="EMBL" id="AJAT01000017">
    <property type="protein sequence ID" value="EOL42721.1"/>
    <property type="molecule type" value="Genomic_DNA"/>
</dbReference>
<dbReference type="eggNOG" id="COG0395">
    <property type="taxonomic scope" value="Bacteria"/>
</dbReference>
<reference evidence="9 10" key="1">
    <citation type="submission" date="2013-02" db="EMBL/GenBank/DDBJ databases">
        <title>The Genome Sequence of Enterococcus phoeniculicola BAA-412.</title>
        <authorList>
            <consortium name="The Broad Institute Genome Sequencing Platform"/>
            <consortium name="The Broad Institute Genome Sequencing Center for Infectious Disease"/>
            <person name="Earl A.M."/>
            <person name="Gilmore M.S."/>
            <person name="Lebreton F."/>
            <person name="Walker B."/>
            <person name="Young S.K."/>
            <person name="Zeng Q."/>
            <person name="Gargeya S."/>
            <person name="Fitzgerald M."/>
            <person name="Haas B."/>
            <person name="Abouelleil A."/>
            <person name="Alvarado L."/>
            <person name="Arachchi H.M."/>
            <person name="Berlin A.M."/>
            <person name="Chapman S.B."/>
            <person name="Dewar J."/>
            <person name="Goldberg J."/>
            <person name="Griggs A."/>
            <person name="Gujja S."/>
            <person name="Hansen M."/>
            <person name="Howarth C."/>
            <person name="Imamovic A."/>
            <person name="Larimer J."/>
            <person name="McCowan C."/>
            <person name="Murphy C."/>
            <person name="Neiman D."/>
            <person name="Pearson M."/>
            <person name="Priest M."/>
            <person name="Roberts A."/>
            <person name="Saif S."/>
            <person name="Shea T."/>
            <person name="Sisk P."/>
            <person name="Sykes S."/>
            <person name="Wortman J."/>
            <person name="Nusbaum C."/>
            <person name="Birren B."/>
        </authorList>
    </citation>
    <scope>NUCLEOTIDE SEQUENCE [LARGE SCALE GENOMIC DNA]</scope>
    <source>
        <strain evidence="9 10">ATCC BAA-412</strain>
    </source>
</reference>
<keyword evidence="2 7" id="KW-0813">Transport</keyword>
<dbReference type="GO" id="GO:0005886">
    <property type="term" value="C:plasma membrane"/>
    <property type="evidence" value="ECO:0007669"/>
    <property type="project" value="UniProtKB-SubCell"/>
</dbReference>